<evidence type="ECO:0000256" key="3">
    <source>
        <dbReference type="ARBA" id="ARBA00010091"/>
    </source>
</evidence>
<evidence type="ECO:0000256" key="1">
    <source>
        <dbReference type="ARBA" id="ARBA00004114"/>
    </source>
</evidence>
<dbReference type="Pfam" id="PF15311">
    <property type="entry name" value="HYLS1_C"/>
    <property type="match status" value="1"/>
</dbReference>
<keyword evidence="4" id="KW-0963">Cytoplasm</keyword>
<evidence type="ECO:0000313" key="10">
    <source>
        <dbReference type="EMBL" id="PNF37169.1"/>
    </source>
</evidence>
<dbReference type="Proteomes" id="UP000235965">
    <property type="component" value="Unassembled WGS sequence"/>
</dbReference>
<reference evidence="10 11" key="1">
    <citation type="submission" date="2017-12" db="EMBL/GenBank/DDBJ databases">
        <title>Hemimetabolous genomes reveal molecular basis of termite eusociality.</title>
        <authorList>
            <person name="Harrison M.C."/>
            <person name="Jongepier E."/>
            <person name="Robertson H.M."/>
            <person name="Arning N."/>
            <person name="Bitard-Feildel T."/>
            <person name="Chao H."/>
            <person name="Childers C.P."/>
            <person name="Dinh H."/>
            <person name="Doddapaneni H."/>
            <person name="Dugan S."/>
            <person name="Gowin J."/>
            <person name="Greiner C."/>
            <person name="Han Y."/>
            <person name="Hu H."/>
            <person name="Hughes D.S.T."/>
            <person name="Huylmans A.-K."/>
            <person name="Kemena C."/>
            <person name="Kremer L.P.M."/>
            <person name="Lee S.L."/>
            <person name="Lopez-Ezquerra A."/>
            <person name="Mallet L."/>
            <person name="Monroy-Kuhn J.M."/>
            <person name="Moser A."/>
            <person name="Murali S.C."/>
            <person name="Muzny D.M."/>
            <person name="Otani S."/>
            <person name="Piulachs M.-D."/>
            <person name="Poelchau M."/>
            <person name="Qu J."/>
            <person name="Schaub F."/>
            <person name="Wada-Katsumata A."/>
            <person name="Worley K.C."/>
            <person name="Xie Q."/>
            <person name="Ylla G."/>
            <person name="Poulsen M."/>
            <person name="Gibbs R.A."/>
            <person name="Schal C."/>
            <person name="Richards S."/>
            <person name="Belles X."/>
            <person name="Korb J."/>
            <person name="Bornberg-Bauer E."/>
        </authorList>
    </citation>
    <scope>NUCLEOTIDE SEQUENCE [LARGE SCALE GENOMIC DNA]</scope>
    <source>
        <tissue evidence="10">Whole body</tissue>
    </source>
</reference>
<proteinExistence type="inferred from homology"/>
<dbReference type="InParanoid" id="A0A2J7R8L5"/>
<dbReference type="GO" id="GO:0097730">
    <property type="term" value="C:non-motile cilium"/>
    <property type="evidence" value="ECO:0007669"/>
    <property type="project" value="TreeGrafter"/>
</dbReference>
<evidence type="ECO:0000259" key="9">
    <source>
        <dbReference type="Pfam" id="PF15311"/>
    </source>
</evidence>
<dbReference type="EMBL" id="NEVH01006721">
    <property type="protein sequence ID" value="PNF37169.1"/>
    <property type="molecule type" value="Genomic_DNA"/>
</dbReference>
<protein>
    <recommendedName>
        <fullName evidence="9">Centriolar and ciliogenesis-associated protein HYLS1 C-terminal domain-containing protein</fullName>
    </recommendedName>
</protein>
<evidence type="ECO:0000256" key="8">
    <source>
        <dbReference type="SAM" id="MobiDB-lite"/>
    </source>
</evidence>
<feature type="compositionally biased region" description="Polar residues" evidence="8">
    <location>
        <begin position="64"/>
        <end position="81"/>
    </location>
</feature>
<keyword evidence="7" id="KW-0966">Cell projection</keyword>
<keyword evidence="6" id="KW-0206">Cytoskeleton</keyword>
<evidence type="ECO:0000256" key="5">
    <source>
        <dbReference type="ARBA" id="ARBA00022794"/>
    </source>
</evidence>
<name>A0A2J7R8L5_9NEOP</name>
<dbReference type="PANTHER" id="PTHR34174">
    <property type="entry name" value="HYDROLETHALUS SYNDROME PROTEIN 1"/>
    <property type="match status" value="1"/>
</dbReference>
<sequence>MTIKLDPKEVKAHLHRLGYCNITGEQLREFIKDLKKLIKYDQHLLCTCKDSAEFSESSYKETSLETLRTSNSTSSPSGNENSHIEKYGRDQSRDTTAQKCVTCTRSFAHNVQSGDGSSRACVSGSAALPNTAGITKKSAHFSKQEEAQKLKSVENLQESVKAKHSFIRPRNIQPGQQAGAPKRCDPVKLYHHYQDIWRQQKVPGEDNHSNLRWCIRVRMLGEDPQPRVSITI</sequence>
<keyword evidence="5" id="KW-0970">Cilium biogenesis/degradation</keyword>
<comment type="similarity">
    <text evidence="3">Belongs to the HYLS1 family.</text>
</comment>
<comment type="caution">
    <text evidence="10">The sequence shown here is derived from an EMBL/GenBank/DDBJ whole genome shotgun (WGS) entry which is preliminary data.</text>
</comment>
<feature type="domain" description="Centriolar and ciliogenesis-associated protein HYLS1 C-terminal" evidence="9">
    <location>
        <begin position="167"/>
        <end position="226"/>
    </location>
</feature>
<evidence type="ECO:0000256" key="7">
    <source>
        <dbReference type="ARBA" id="ARBA00023273"/>
    </source>
</evidence>
<feature type="compositionally biased region" description="Basic and acidic residues" evidence="8">
    <location>
        <begin position="82"/>
        <end position="91"/>
    </location>
</feature>
<evidence type="ECO:0000256" key="4">
    <source>
        <dbReference type="ARBA" id="ARBA00022490"/>
    </source>
</evidence>
<evidence type="ECO:0000256" key="2">
    <source>
        <dbReference type="ARBA" id="ARBA00004138"/>
    </source>
</evidence>
<gene>
    <name evidence="10" type="ORF">B7P43_G00439</name>
</gene>
<dbReference type="PANTHER" id="PTHR34174:SF1">
    <property type="entry name" value="CENTRIOLAR AND CILIOGENESIS-ASSOCIATED PROTEIN HYLS1"/>
    <property type="match status" value="1"/>
</dbReference>
<dbReference type="OrthoDB" id="6343432at2759"/>
<organism evidence="10 11">
    <name type="scientific">Cryptotermes secundus</name>
    <dbReference type="NCBI Taxonomy" id="105785"/>
    <lineage>
        <taxon>Eukaryota</taxon>
        <taxon>Metazoa</taxon>
        <taxon>Ecdysozoa</taxon>
        <taxon>Arthropoda</taxon>
        <taxon>Hexapoda</taxon>
        <taxon>Insecta</taxon>
        <taxon>Pterygota</taxon>
        <taxon>Neoptera</taxon>
        <taxon>Polyneoptera</taxon>
        <taxon>Dictyoptera</taxon>
        <taxon>Blattodea</taxon>
        <taxon>Blattoidea</taxon>
        <taxon>Termitoidae</taxon>
        <taxon>Kalotermitidae</taxon>
        <taxon>Cryptotermitinae</taxon>
        <taxon>Cryptotermes</taxon>
    </lineage>
</organism>
<accession>A0A2J7R8L5</accession>
<dbReference type="InterPro" id="IPR027918">
    <property type="entry name" value="HYLS1_C_dom"/>
</dbReference>
<feature type="region of interest" description="Disordered" evidence="8">
    <location>
        <begin position="60"/>
        <end position="91"/>
    </location>
</feature>
<comment type="subcellular location">
    <subcellularLocation>
        <location evidence="2">Cell projection</location>
        <location evidence="2">Cilium</location>
    </subcellularLocation>
    <subcellularLocation>
        <location evidence="1">Cytoplasm</location>
        <location evidence="1">Cytoskeleton</location>
        <location evidence="1">Microtubule organizing center</location>
        <location evidence="1">Centrosome</location>
        <location evidence="1">Centriole</location>
    </subcellularLocation>
</comment>
<dbReference type="GO" id="GO:0005814">
    <property type="term" value="C:centriole"/>
    <property type="evidence" value="ECO:0007669"/>
    <property type="project" value="UniProtKB-SubCell"/>
</dbReference>
<dbReference type="GO" id="GO:0060271">
    <property type="term" value="P:cilium assembly"/>
    <property type="evidence" value="ECO:0007669"/>
    <property type="project" value="TreeGrafter"/>
</dbReference>
<evidence type="ECO:0000256" key="6">
    <source>
        <dbReference type="ARBA" id="ARBA00023212"/>
    </source>
</evidence>
<dbReference type="AlphaFoldDB" id="A0A2J7R8L5"/>
<dbReference type="InterPro" id="IPR052319">
    <property type="entry name" value="Centriolar_ciliogenesis_assoc"/>
</dbReference>
<evidence type="ECO:0000313" key="11">
    <source>
        <dbReference type="Proteomes" id="UP000235965"/>
    </source>
</evidence>
<keyword evidence="11" id="KW-1185">Reference proteome</keyword>